<feature type="region of interest" description="Disordered" evidence="1">
    <location>
        <begin position="213"/>
        <end position="258"/>
    </location>
</feature>
<keyword evidence="2" id="KW-0812">Transmembrane</keyword>
<dbReference type="InterPro" id="IPR011990">
    <property type="entry name" value="TPR-like_helical_dom_sf"/>
</dbReference>
<comment type="caution">
    <text evidence="3">The sequence shown here is derived from an EMBL/GenBank/DDBJ whole genome shotgun (WGS) entry which is preliminary data.</text>
</comment>
<feature type="transmembrane region" description="Helical" evidence="2">
    <location>
        <begin position="121"/>
        <end position="138"/>
    </location>
</feature>
<dbReference type="SUPFAM" id="SSF48452">
    <property type="entry name" value="TPR-like"/>
    <property type="match status" value="1"/>
</dbReference>
<sequence length="258" mass="26468">MRHVFRLCFGVTLAALFAAMASAAQPTPHDIQAAIQSGHFAQADRAIAQVLAAHPDSAKAHYADAQLLADEGKWPLAQAELNRAEHLDSAMGFVRPDVLTAFTRQVQEHTQGAAAPSASPGFLLGAMAFVLIFVYLVAEMFRARTRPIVMPPAGMPPGATPMGTTIDPPEGPAAPPAGGSGLLGALGTGLAAGAGFAAGEALVDKLLESGHKAMDSSSGMDIPPVDSIPNDQDVGSTDANDWSDDSADAGTGDSWSDT</sequence>
<dbReference type="Gene3D" id="1.25.40.10">
    <property type="entry name" value="Tetratricopeptide repeat domain"/>
    <property type="match status" value="1"/>
</dbReference>
<dbReference type="AlphaFoldDB" id="A0A1J5Q0C2"/>
<evidence type="ECO:0000313" key="3">
    <source>
        <dbReference type="EMBL" id="OIQ69301.1"/>
    </source>
</evidence>
<proteinExistence type="predicted"/>
<dbReference type="EMBL" id="MLJW01004805">
    <property type="protein sequence ID" value="OIQ69301.1"/>
    <property type="molecule type" value="Genomic_DNA"/>
</dbReference>
<reference evidence="3" key="1">
    <citation type="submission" date="2016-10" db="EMBL/GenBank/DDBJ databases">
        <title>Sequence of Gallionella enrichment culture.</title>
        <authorList>
            <person name="Poehlein A."/>
            <person name="Muehling M."/>
            <person name="Daniel R."/>
        </authorList>
    </citation>
    <scope>NUCLEOTIDE SEQUENCE</scope>
</reference>
<name>A0A1J5Q0C2_9ZZZZ</name>
<organism evidence="3">
    <name type="scientific">mine drainage metagenome</name>
    <dbReference type="NCBI Taxonomy" id="410659"/>
    <lineage>
        <taxon>unclassified sequences</taxon>
        <taxon>metagenomes</taxon>
        <taxon>ecological metagenomes</taxon>
    </lineage>
</organism>
<protein>
    <recommendedName>
        <fullName evidence="4">Tetratricopeptide repeat protein</fullName>
    </recommendedName>
</protein>
<gene>
    <name evidence="3" type="ORF">GALL_490990</name>
</gene>
<accession>A0A1J5Q0C2</accession>
<evidence type="ECO:0000256" key="2">
    <source>
        <dbReference type="SAM" id="Phobius"/>
    </source>
</evidence>
<evidence type="ECO:0000256" key="1">
    <source>
        <dbReference type="SAM" id="MobiDB-lite"/>
    </source>
</evidence>
<keyword evidence="2" id="KW-0472">Membrane</keyword>
<evidence type="ECO:0008006" key="4">
    <source>
        <dbReference type="Google" id="ProtNLM"/>
    </source>
</evidence>
<keyword evidence="2" id="KW-1133">Transmembrane helix</keyword>
<feature type="region of interest" description="Disordered" evidence="1">
    <location>
        <begin position="151"/>
        <end position="179"/>
    </location>
</feature>
<feature type="compositionally biased region" description="Low complexity" evidence="1">
    <location>
        <begin position="248"/>
        <end position="258"/>
    </location>
</feature>